<dbReference type="eggNOG" id="arCOG04289">
    <property type="taxonomic scope" value="Archaea"/>
</dbReference>
<keyword evidence="4 11" id="KW-0820">tRNA-binding</keyword>
<proteinExistence type="inferred from homology"/>
<dbReference type="InterPro" id="IPR023669">
    <property type="entry name" value="Ribosomal_uL1_arc"/>
</dbReference>
<evidence type="ECO:0000256" key="12">
    <source>
        <dbReference type="RuleBase" id="RU000659"/>
    </source>
</evidence>
<dbReference type="InterPro" id="IPR028364">
    <property type="entry name" value="Ribosomal_uL1/biogenesis"/>
</dbReference>
<dbReference type="PANTHER" id="PTHR36427">
    <property type="entry name" value="54S RIBOSOMAL PROTEIN L1, MITOCHONDRIAL"/>
    <property type="match status" value="1"/>
</dbReference>
<dbReference type="STRING" id="999630.TUZN_1683"/>
<reference key="2">
    <citation type="submission" date="2011-03" db="EMBL/GenBank/DDBJ databases">
        <title>Complete genome sequence of the thermoacidophilic crenarchaeon Thermoproteus uzoniensis 768-20.</title>
        <authorList>
            <person name="Mardanov A.V."/>
            <person name="Gumerov V.M."/>
            <person name="Beletsky A.V."/>
            <person name="Prokofeva M.I."/>
            <person name="Bonch-Osmolovskaya E.A."/>
            <person name="Ravin N.V."/>
            <person name="Skryabin K.G."/>
        </authorList>
    </citation>
    <scope>NUCLEOTIDE SEQUENCE</scope>
    <source>
        <strain>768-20</strain>
    </source>
</reference>
<keyword evidence="7 11" id="KW-0694">RNA-binding</keyword>
<keyword evidence="14" id="KW-1185">Reference proteome</keyword>
<sequence>MSVSALVRQDVLLNAIREAVSKGRKHKFVESVDLIVVLRDVDLNKPENRISLNVPLPHPPKLNKIAAFASGAFEVAAKNAGVDAVIGRDQIEALAGKKREIRKLAKRYDYFIATPDLMPLVGRVLGAIFGPRGKMPEVVPPNADPKAVVDRLRRSVRLKLRNEPVVKLRVGSEAQKPEEIAANILAVLEELNAKFPLKQHVARIYLKKTMGPPVSLKEELFVSR</sequence>
<dbReference type="PANTHER" id="PTHR36427:SF3">
    <property type="entry name" value="LARGE RIBOSOMAL SUBUNIT PROTEIN UL1M"/>
    <property type="match status" value="1"/>
</dbReference>
<comment type="function">
    <text evidence="11">Binds directly to 23S rRNA. Probably involved in E site tRNA release.</text>
</comment>
<accession>F2L330</accession>
<dbReference type="GO" id="GO:0015934">
    <property type="term" value="C:large ribosomal subunit"/>
    <property type="evidence" value="ECO:0007669"/>
    <property type="project" value="InterPro"/>
</dbReference>
<evidence type="ECO:0000256" key="2">
    <source>
        <dbReference type="ARBA" id="ARBA00011838"/>
    </source>
</evidence>
<comment type="function">
    <text evidence="11">Protein L1 is also a translational repressor protein, it controls the translation of its operon by binding to its mRNA.</text>
</comment>
<organism evidence="13 14">
    <name type="scientific">Thermoproteus uzoniensis (strain 768-20)</name>
    <dbReference type="NCBI Taxonomy" id="999630"/>
    <lineage>
        <taxon>Archaea</taxon>
        <taxon>Thermoproteota</taxon>
        <taxon>Thermoprotei</taxon>
        <taxon>Thermoproteales</taxon>
        <taxon>Thermoproteaceae</taxon>
        <taxon>Thermoproteus</taxon>
    </lineage>
</organism>
<dbReference type="PIRSF" id="PIRSF002155">
    <property type="entry name" value="Ribosomal_L1"/>
    <property type="match status" value="1"/>
</dbReference>
<keyword evidence="5 11" id="KW-0699">rRNA-binding</keyword>
<dbReference type="PROSITE" id="PS01199">
    <property type="entry name" value="RIBOSOMAL_L1"/>
    <property type="match status" value="1"/>
</dbReference>
<dbReference type="GO" id="GO:0006417">
    <property type="term" value="P:regulation of translation"/>
    <property type="evidence" value="ECO:0007669"/>
    <property type="project" value="UniProtKB-KW"/>
</dbReference>
<dbReference type="OrthoDB" id="10382at2157"/>
<dbReference type="NCBIfam" id="NF003244">
    <property type="entry name" value="PRK04203.1"/>
    <property type="match status" value="1"/>
</dbReference>
<reference evidence="13 14" key="1">
    <citation type="journal article" date="2011" name="J. Bacteriol.">
        <title>Complete genome sequence of the thermoacidophilic crenarchaeon Thermoproteus uzoniensis 768-20.</title>
        <authorList>
            <person name="Mardanov A.V."/>
            <person name="Gumerov V.M."/>
            <person name="Beletsky A.V."/>
            <person name="Prokofeva M.I."/>
            <person name="Bonch-Osmolovskaya E.A."/>
            <person name="Ravin N.V."/>
            <person name="Skryabin K.G."/>
        </authorList>
    </citation>
    <scope>NUCLEOTIDE SEQUENCE [LARGE SCALE GENOMIC DNA]</scope>
    <source>
        <strain evidence="13 14">768-20</strain>
    </source>
</reference>
<dbReference type="CDD" id="cd00403">
    <property type="entry name" value="Ribosomal_L1"/>
    <property type="match status" value="1"/>
</dbReference>
<evidence type="ECO:0000256" key="9">
    <source>
        <dbReference type="ARBA" id="ARBA00023274"/>
    </source>
</evidence>
<dbReference type="Gene3D" id="3.30.190.20">
    <property type="match status" value="1"/>
</dbReference>
<name>F2L330_THEU7</name>
<dbReference type="InterPro" id="IPR023674">
    <property type="entry name" value="Ribosomal_uL1-like"/>
</dbReference>
<evidence type="ECO:0000256" key="3">
    <source>
        <dbReference type="ARBA" id="ARBA00022491"/>
    </source>
</evidence>
<protein>
    <recommendedName>
        <fullName evidence="11">Large ribosomal subunit protein uL1</fullName>
    </recommendedName>
</protein>
<evidence type="ECO:0000256" key="11">
    <source>
        <dbReference type="HAMAP-Rule" id="MF_01318"/>
    </source>
</evidence>
<evidence type="ECO:0000256" key="4">
    <source>
        <dbReference type="ARBA" id="ARBA00022555"/>
    </source>
</evidence>
<dbReference type="KEGG" id="tuz:TUZN_1683"/>
<dbReference type="HAMAP" id="MF_01318_A">
    <property type="entry name" value="Ribosomal_uL1_A"/>
    <property type="match status" value="1"/>
</dbReference>
<evidence type="ECO:0000256" key="1">
    <source>
        <dbReference type="ARBA" id="ARBA00010531"/>
    </source>
</evidence>
<dbReference type="AlphaFoldDB" id="F2L330"/>
<dbReference type="GO" id="GO:0003735">
    <property type="term" value="F:structural constituent of ribosome"/>
    <property type="evidence" value="ECO:0007669"/>
    <property type="project" value="InterPro"/>
</dbReference>
<dbReference type="GO" id="GO:0000049">
    <property type="term" value="F:tRNA binding"/>
    <property type="evidence" value="ECO:0007669"/>
    <property type="project" value="UniProtKB-KW"/>
</dbReference>
<dbReference type="GeneID" id="10361202"/>
<comment type="similarity">
    <text evidence="1 11 12">Belongs to the universal ribosomal protein uL1 family.</text>
</comment>
<dbReference type="InterPro" id="IPR023673">
    <property type="entry name" value="Ribosomal_uL1_CS"/>
</dbReference>
<keyword evidence="9 11" id="KW-0687">Ribonucleoprotein</keyword>
<dbReference type="GO" id="GO:0006412">
    <property type="term" value="P:translation"/>
    <property type="evidence" value="ECO:0007669"/>
    <property type="project" value="UniProtKB-UniRule"/>
</dbReference>
<evidence type="ECO:0000313" key="14">
    <source>
        <dbReference type="Proteomes" id="UP000008138"/>
    </source>
</evidence>
<dbReference type="EMBL" id="CP002590">
    <property type="protein sequence ID" value="AEA13149.1"/>
    <property type="molecule type" value="Genomic_DNA"/>
</dbReference>
<evidence type="ECO:0000256" key="7">
    <source>
        <dbReference type="ARBA" id="ARBA00022884"/>
    </source>
</evidence>
<comment type="function">
    <text evidence="10">Probably involved in E site tRNA release. Binds directly to 23S rRNA.</text>
</comment>
<evidence type="ECO:0000256" key="10">
    <source>
        <dbReference type="ARBA" id="ARBA00045545"/>
    </source>
</evidence>
<dbReference type="FunFam" id="3.40.50.790:FF:000005">
    <property type="entry name" value="50S ribosomal protein L1"/>
    <property type="match status" value="1"/>
</dbReference>
<dbReference type="Pfam" id="PF00687">
    <property type="entry name" value="Ribosomal_L1"/>
    <property type="match status" value="1"/>
</dbReference>
<evidence type="ECO:0000256" key="5">
    <source>
        <dbReference type="ARBA" id="ARBA00022730"/>
    </source>
</evidence>
<dbReference type="GO" id="GO:0019843">
    <property type="term" value="F:rRNA binding"/>
    <property type="evidence" value="ECO:0007669"/>
    <property type="project" value="UniProtKB-UniRule"/>
</dbReference>
<dbReference type="RefSeq" id="WP_013680484.1">
    <property type="nucleotide sequence ID" value="NC_015315.1"/>
</dbReference>
<evidence type="ECO:0000256" key="8">
    <source>
        <dbReference type="ARBA" id="ARBA00022980"/>
    </source>
</evidence>
<evidence type="ECO:0000313" key="13">
    <source>
        <dbReference type="EMBL" id="AEA13149.1"/>
    </source>
</evidence>
<keyword evidence="6 11" id="KW-0810">Translation regulation</keyword>
<comment type="subunit">
    <text evidence="2 11">Part of the 50S ribosomal subunit.</text>
</comment>
<dbReference type="InterPro" id="IPR002143">
    <property type="entry name" value="Ribosomal_uL1"/>
</dbReference>
<keyword evidence="3 11" id="KW-0678">Repressor</keyword>
<gene>
    <name evidence="11" type="primary">rpl1</name>
    <name evidence="13" type="ordered locus">TUZN_1683</name>
</gene>
<dbReference type="Proteomes" id="UP000008138">
    <property type="component" value="Chromosome"/>
</dbReference>
<dbReference type="InterPro" id="IPR016095">
    <property type="entry name" value="Ribosomal_uL1_3-a/b-sand"/>
</dbReference>
<dbReference type="HOGENOM" id="CLU_062853_4_0_2"/>
<keyword evidence="8 11" id="KW-0689">Ribosomal protein</keyword>
<evidence type="ECO:0000256" key="6">
    <source>
        <dbReference type="ARBA" id="ARBA00022845"/>
    </source>
</evidence>
<dbReference type="SUPFAM" id="SSF56808">
    <property type="entry name" value="Ribosomal protein L1"/>
    <property type="match status" value="1"/>
</dbReference>
<dbReference type="Gene3D" id="3.40.50.790">
    <property type="match status" value="1"/>
</dbReference>